<evidence type="ECO:0000313" key="1">
    <source>
        <dbReference type="EMBL" id="CDW85872.1"/>
    </source>
</evidence>
<organism evidence="1 2">
    <name type="scientific">Stylonychia lemnae</name>
    <name type="common">Ciliate</name>
    <dbReference type="NCBI Taxonomy" id="5949"/>
    <lineage>
        <taxon>Eukaryota</taxon>
        <taxon>Sar</taxon>
        <taxon>Alveolata</taxon>
        <taxon>Ciliophora</taxon>
        <taxon>Intramacronucleata</taxon>
        <taxon>Spirotrichea</taxon>
        <taxon>Stichotrichia</taxon>
        <taxon>Sporadotrichida</taxon>
        <taxon>Oxytrichidae</taxon>
        <taxon>Stylonychinae</taxon>
        <taxon>Stylonychia</taxon>
    </lineage>
</organism>
<name>A0A078AXB7_STYLE</name>
<proteinExistence type="predicted"/>
<evidence type="ECO:0000313" key="2">
    <source>
        <dbReference type="Proteomes" id="UP000039865"/>
    </source>
</evidence>
<reference evidence="1 2" key="1">
    <citation type="submission" date="2014-06" db="EMBL/GenBank/DDBJ databases">
        <authorList>
            <person name="Swart Estienne"/>
        </authorList>
    </citation>
    <scope>NUCLEOTIDE SEQUENCE [LARGE SCALE GENOMIC DNA]</scope>
    <source>
        <strain evidence="1 2">130c</strain>
    </source>
</reference>
<sequence length="329" mass="37184">MQLEQVYIAQRLVILKDSKIPLNIDAVSIQNFLNQQQTRYEKLTCLNEVVTQCTDDRFSFIIGTADFKCKNKQFTLAQYCVDLLFTKARQSLVFGTDQCKLMVSAFIIMNSLMSEQASQIDVVFLSGGFSFICFTATPTMSELELKIEEQFKFMQYSYSLFYAAVIDKLKPFMVDVAFKVTSLEQKAAHLRASQVIISASLLQQSLTKAIVTAGIPSVVITGDIDQKCQRQLDKMNTITELYDIIVQMTTLGTLLFRASTEWEDLETNVAERPLKMSKSQSLQQRKIICLALQALNTLEEELVVLKPVTTIFKSQLSTKKYTQLLGQGA</sequence>
<dbReference type="Proteomes" id="UP000039865">
    <property type="component" value="Unassembled WGS sequence"/>
</dbReference>
<dbReference type="EMBL" id="CCKQ01014119">
    <property type="protein sequence ID" value="CDW85872.1"/>
    <property type="molecule type" value="Genomic_DNA"/>
</dbReference>
<keyword evidence="2" id="KW-1185">Reference proteome</keyword>
<protein>
    <submittedName>
        <fullName evidence="1">Uncharacterized protein</fullName>
    </submittedName>
</protein>
<dbReference type="InParanoid" id="A0A078AXB7"/>
<accession>A0A078AXB7</accession>
<gene>
    <name evidence="1" type="primary">Contig9183.g9827</name>
    <name evidence="1" type="ORF">STYLEM_14961</name>
</gene>
<dbReference type="AlphaFoldDB" id="A0A078AXB7"/>